<evidence type="ECO:0000313" key="4">
    <source>
        <dbReference type="RefSeq" id="XP_023950867.1"/>
    </source>
</evidence>
<gene>
    <name evidence="4" type="primary">LOC112055090</name>
</gene>
<evidence type="ECO:0000313" key="3">
    <source>
        <dbReference type="Proteomes" id="UP001652582"/>
    </source>
</evidence>
<evidence type="ECO:0000256" key="2">
    <source>
        <dbReference type="SAM" id="SignalP"/>
    </source>
</evidence>
<protein>
    <submittedName>
        <fullName evidence="4">Uncharacterized protein LOC112055090 isoform X1</fullName>
    </submittedName>
</protein>
<feature type="region of interest" description="Disordered" evidence="1">
    <location>
        <begin position="115"/>
        <end position="137"/>
    </location>
</feature>
<feature type="compositionally biased region" description="Acidic residues" evidence="1">
    <location>
        <begin position="654"/>
        <end position="672"/>
    </location>
</feature>
<feature type="signal peptide" evidence="2">
    <location>
        <begin position="1"/>
        <end position="22"/>
    </location>
</feature>
<dbReference type="KEGG" id="bany:112055090"/>
<proteinExistence type="predicted"/>
<dbReference type="OrthoDB" id="8062658at2759"/>
<feature type="region of interest" description="Disordered" evidence="1">
    <location>
        <begin position="649"/>
        <end position="672"/>
    </location>
</feature>
<organism evidence="3 4">
    <name type="scientific">Bicyclus anynana</name>
    <name type="common">Squinting bush brown butterfly</name>
    <dbReference type="NCBI Taxonomy" id="110368"/>
    <lineage>
        <taxon>Eukaryota</taxon>
        <taxon>Metazoa</taxon>
        <taxon>Ecdysozoa</taxon>
        <taxon>Arthropoda</taxon>
        <taxon>Hexapoda</taxon>
        <taxon>Insecta</taxon>
        <taxon>Pterygota</taxon>
        <taxon>Neoptera</taxon>
        <taxon>Endopterygota</taxon>
        <taxon>Lepidoptera</taxon>
        <taxon>Glossata</taxon>
        <taxon>Ditrysia</taxon>
        <taxon>Papilionoidea</taxon>
        <taxon>Nymphalidae</taxon>
        <taxon>Satyrinae</taxon>
        <taxon>Satyrini</taxon>
        <taxon>Mycalesina</taxon>
        <taxon>Bicyclus</taxon>
    </lineage>
</organism>
<accession>A0A6J1NZP0</accession>
<keyword evidence="2" id="KW-0732">Signal</keyword>
<dbReference type="Proteomes" id="UP001652582">
    <property type="component" value="Chromosome 9"/>
</dbReference>
<evidence type="ECO:0000256" key="1">
    <source>
        <dbReference type="SAM" id="MobiDB-lite"/>
    </source>
</evidence>
<keyword evidence="3" id="KW-1185">Reference proteome</keyword>
<reference evidence="4" key="1">
    <citation type="submission" date="2025-08" db="UniProtKB">
        <authorList>
            <consortium name="RefSeq"/>
        </authorList>
    </citation>
    <scope>IDENTIFICATION</scope>
</reference>
<feature type="chain" id="PRO_5027072711" evidence="2">
    <location>
        <begin position="23"/>
        <end position="672"/>
    </location>
</feature>
<dbReference type="AlphaFoldDB" id="A0A6J1NZP0"/>
<name>A0A6J1NZP0_BICAN</name>
<dbReference type="RefSeq" id="XP_023950867.1">
    <property type="nucleotide sequence ID" value="XM_024095099.2"/>
</dbReference>
<sequence>MVLRKNTKLLGLLIWLVNPASPTSDGGRFKLTTNSISHEVNSNPSSFGTIFSPRMDFDQWKPLTGRGDPLRNDPTYDYEPPVLEKVHYWADDSRIEREKNPERKSEVLVLGISSRKPSVASRPPMPPRRHTRPPMFPSKYEDFSYKFGDNFPMTILVPPPLPPPGHNPSLFILSQEKVLPTPPPKLTNVDVTTITRDTTIMPELITSYALQEANLVYQASTTKQNWYNDYNKTTSFPNNTVSSDYAGWGPTTPFEDNDVHNLISYKDHHNVEFSKEPLFYYKPVLSEAPPPPRTSISPVIQSTFIPTVLPPTISDIEETWPTRETTLETTTETTNYFTETTTEKMFTKPIHSTAKPLVKPKANIFDMLGSMISMPMVTDPNRPEDNLYAHASDTIQIFKDPLTEDAEKMNLEIMQTMQPPPPIKFPENTTPQFNENPHILNNRPHDKPIIHTHDPYLHMRFTTPMSVTVAPSQDIRSTTEGQSLPTYLIIQGHSKVKTYGSKPKLNSATTNQIPNPNETTEVKHLHPIKDKYAKVSDKPDKRREARTQNLKALIDNGLGSIEIQETDVGIKYDVSDGSEVPVEIYRKGIVDNDENDYSKRFTIGDRNKRQINLESLLPIDEDSLEDIMSNLFSNNRNETGVTSLIAQAISDNSESIEDSNDDDDDEEDDIIR</sequence>